<reference evidence="2" key="1">
    <citation type="journal article" date="2023" name="Nat. Plants">
        <title>Single-cell RNA sequencing provides a high-resolution roadmap for understanding the multicellular compartmentation of specialized metabolism.</title>
        <authorList>
            <person name="Sun S."/>
            <person name="Shen X."/>
            <person name="Li Y."/>
            <person name="Li Y."/>
            <person name="Wang S."/>
            <person name="Li R."/>
            <person name="Zhang H."/>
            <person name="Shen G."/>
            <person name="Guo B."/>
            <person name="Wei J."/>
            <person name="Xu J."/>
            <person name="St-Pierre B."/>
            <person name="Chen S."/>
            <person name="Sun C."/>
        </authorList>
    </citation>
    <scope>NUCLEOTIDE SEQUENCE [LARGE SCALE GENOMIC DNA]</scope>
</reference>
<organism evidence="1 2">
    <name type="scientific">Catharanthus roseus</name>
    <name type="common">Madagascar periwinkle</name>
    <name type="synonym">Vinca rosea</name>
    <dbReference type="NCBI Taxonomy" id="4058"/>
    <lineage>
        <taxon>Eukaryota</taxon>
        <taxon>Viridiplantae</taxon>
        <taxon>Streptophyta</taxon>
        <taxon>Embryophyta</taxon>
        <taxon>Tracheophyta</taxon>
        <taxon>Spermatophyta</taxon>
        <taxon>Magnoliopsida</taxon>
        <taxon>eudicotyledons</taxon>
        <taxon>Gunneridae</taxon>
        <taxon>Pentapetalae</taxon>
        <taxon>asterids</taxon>
        <taxon>lamiids</taxon>
        <taxon>Gentianales</taxon>
        <taxon>Apocynaceae</taxon>
        <taxon>Rauvolfioideae</taxon>
        <taxon>Vinceae</taxon>
        <taxon>Catharanthinae</taxon>
        <taxon>Catharanthus</taxon>
    </lineage>
</organism>
<dbReference type="Proteomes" id="UP001060085">
    <property type="component" value="Linkage Group LG06"/>
</dbReference>
<evidence type="ECO:0000313" key="2">
    <source>
        <dbReference type="Proteomes" id="UP001060085"/>
    </source>
</evidence>
<keyword evidence="2" id="KW-1185">Reference proteome</keyword>
<evidence type="ECO:0000313" key="1">
    <source>
        <dbReference type="EMBL" id="KAI5657183.1"/>
    </source>
</evidence>
<protein>
    <submittedName>
        <fullName evidence="1">Uncharacterized protein</fullName>
    </submittedName>
</protein>
<comment type="caution">
    <text evidence="1">The sequence shown here is derived from an EMBL/GenBank/DDBJ whole genome shotgun (WGS) entry which is preliminary data.</text>
</comment>
<dbReference type="EMBL" id="CM044706">
    <property type="protein sequence ID" value="KAI5657183.1"/>
    <property type="molecule type" value="Genomic_DNA"/>
</dbReference>
<gene>
    <name evidence="1" type="ORF">M9H77_25976</name>
</gene>
<name>A0ACC0AB15_CATRO</name>
<accession>A0ACC0AB15</accession>
<sequence>MSNGEITIFYDVFLILLCISIFILAILLFIFCKKKPIKIEENPPSAKLSASFHSLMDIDSATDGFKNSRIIGKGWLGTVYAAVMPSIRGRELVAIKRIHPHLVLTNAGFGFSSTIKWLSLADHPHIVQILGYSEAPGERIIVMEFQGMLSLEFYLYQNPDGAALLDWGRRVKIAAGIARGIEYLHELMTPHIVHGRIKPSNILIDAKFRAKLCDYGLNFLAPMERQGQGLMGYVDNEYWIDKKGASKESDLYGLGVVLLELLSGRRNGEDEEKGLSSIVEWALPLIKNMKFSELLDHRLVIPSDIEPLVRLGKVALACVGNSRKNRPSIAQVVPILNNLEKDIYSSSS</sequence>
<proteinExistence type="predicted"/>